<name>A0A1G8WX80_9BACT</name>
<dbReference type="Proteomes" id="UP000198510">
    <property type="component" value="Unassembled WGS sequence"/>
</dbReference>
<evidence type="ECO:0000313" key="8">
    <source>
        <dbReference type="Proteomes" id="UP000198510"/>
    </source>
</evidence>
<evidence type="ECO:0000256" key="2">
    <source>
        <dbReference type="ARBA" id="ARBA00022801"/>
    </source>
</evidence>
<evidence type="ECO:0000256" key="1">
    <source>
        <dbReference type="ARBA" id="ARBA00009865"/>
    </source>
</evidence>
<evidence type="ECO:0000256" key="4">
    <source>
        <dbReference type="PIRSR" id="PIRSR606710-1"/>
    </source>
</evidence>
<dbReference type="GO" id="GO:0004553">
    <property type="term" value="F:hydrolase activity, hydrolyzing O-glycosyl compounds"/>
    <property type="evidence" value="ECO:0007669"/>
    <property type="project" value="InterPro"/>
</dbReference>
<evidence type="ECO:0000256" key="3">
    <source>
        <dbReference type="ARBA" id="ARBA00023295"/>
    </source>
</evidence>
<organism evidence="7 8">
    <name type="scientific">Catalinimonas alkaloidigena</name>
    <dbReference type="NCBI Taxonomy" id="1075417"/>
    <lineage>
        <taxon>Bacteria</taxon>
        <taxon>Pseudomonadati</taxon>
        <taxon>Bacteroidota</taxon>
        <taxon>Cytophagia</taxon>
        <taxon>Cytophagales</taxon>
        <taxon>Catalimonadaceae</taxon>
        <taxon>Catalinimonas</taxon>
    </lineage>
</organism>
<feature type="active site" description="Proton donor" evidence="4">
    <location>
        <position position="240"/>
    </location>
</feature>
<dbReference type="PANTHER" id="PTHR42812:SF5">
    <property type="entry name" value="ENDO-ARABINASE"/>
    <property type="match status" value="1"/>
</dbReference>
<evidence type="ECO:0000256" key="6">
    <source>
        <dbReference type="RuleBase" id="RU361187"/>
    </source>
</evidence>
<protein>
    <submittedName>
        <fullName evidence="7">Beta-xylosidase</fullName>
    </submittedName>
</protein>
<dbReference type="EMBL" id="FNFO01000001">
    <property type="protein sequence ID" value="SDJ82824.1"/>
    <property type="molecule type" value="Genomic_DNA"/>
</dbReference>
<evidence type="ECO:0000256" key="5">
    <source>
        <dbReference type="PIRSR" id="PIRSR606710-2"/>
    </source>
</evidence>
<dbReference type="PANTHER" id="PTHR42812">
    <property type="entry name" value="BETA-XYLOSIDASE"/>
    <property type="match status" value="1"/>
</dbReference>
<accession>A0A1G8WX80</accession>
<feature type="active site" description="Proton acceptor" evidence="4">
    <location>
        <position position="73"/>
    </location>
</feature>
<dbReference type="Gene3D" id="2.115.10.20">
    <property type="entry name" value="Glycosyl hydrolase domain, family 43"/>
    <property type="match status" value="1"/>
</dbReference>
<dbReference type="InterPro" id="IPR023296">
    <property type="entry name" value="Glyco_hydro_beta-prop_sf"/>
</dbReference>
<dbReference type="SUPFAM" id="SSF75005">
    <property type="entry name" value="Arabinanase/levansucrase/invertase"/>
    <property type="match status" value="1"/>
</dbReference>
<sequence length="552" mass="61408">MQTYVEPLCEQQKHRPAPPAARKGKKRSFVWKRLFLPSLFLLLLTGLCTETGCGQANSPVTYQNPVIAGDFADPSVIRVGDTYYAAGTSSEWGPAYPLYASSDLVNWQYIGPVFHDLPAWTMGSYWAPELFFRNGTFYVYYTARRKSDQRSYIGVATTTDLRQGFTDHGCLLEWTKEAIDAFVVEEKGTLYITWKAYGLDDDKLIQLLGRELTPDGLHVTGEVFTLLEADTTNWEAGGMEGQALFKHGDYYYMTYSGNACCGPTCNYQVGLARARQLQGPWEKFAGNPVLSGGPDWKCPGHGTVVTTADGRDFYLHHAYRATSFTTTGREGVLSELVWDEQTGWPKFRYGTTPPLQAASPLGRAQTQDWQIATRFDHPAPMAWVWDVSQPKPDYAIRKGQLRVKAPASATTVGSFLGQIIRKERFAFSAEVWPQAAVLQGVCVYGDGANALGLGVRHNTLELWQVKEGKREVVQTFALPPGKTPVTLSVVYQPGAAYQFHWQRQGEPVTSTAPIVLAGDFLPRWDRAPRVGIHVQGEPLATGVFEAVQLRYE</sequence>
<dbReference type="OrthoDB" id="9801455at2"/>
<keyword evidence="3 6" id="KW-0326">Glycosidase</keyword>
<proteinExistence type="inferred from homology"/>
<dbReference type="AlphaFoldDB" id="A0A1G8WX80"/>
<dbReference type="Pfam" id="PF04616">
    <property type="entry name" value="Glyco_hydro_43"/>
    <property type="match status" value="1"/>
</dbReference>
<keyword evidence="8" id="KW-1185">Reference proteome</keyword>
<comment type="similarity">
    <text evidence="1 6">Belongs to the glycosyl hydrolase 43 family.</text>
</comment>
<dbReference type="InterPro" id="IPR006710">
    <property type="entry name" value="Glyco_hydro_43"/>
</dbReference>
<dbReference type="CDD" id="cd08999">
    <property type="entry name" value="GH43_ABN-like"/>
    <property type="match status" value="1"/>
</dbReference>
<reference evidence="7 8" key="1">
    <citation type="submission" date="2016-10" db="EMBL/GenBank/DDBJ databases">
        <authorList>
            <person name="de Groot N.N."/>
        </authorList>
    </citation>
    <scope>NUCLEOTIDE SEQUENCE [LARGE SCALE GENOMIC DNA]</scope>
    <source>
        <strain evidence="7 8">DSM 25186</strain>
    </source>
</reference>
<feature type="site" description="Important for catalytic activity, responsible for pKa modulation of the active site Glu and correct orientation of both the proton donor and substrate" evidence="5">
    <location>
        <position position="180"/>
    </location>
</feature>
<dbReference type="Gene3D" id="2.60.120.200">
    <property type="match status" value="1"/>
</dbReference>
<evidence type="ECO:0000313" key="7">
    <source>
        <dbReference type="EMBL" id="SDJ82824.1"/>
    </source>
</evidence>
<keyword evidence="2 6" id="KW-0378">Hydrolase</keyword>
<dbReference type="STRING" id="1075417.SAMN05421823_101207"/>
<gene>
    <name evidence="7" type="ORF">SAMN05421823_101207</name>
</gene>
<dbReference type="InterPro" id="IPR051795">
    <property type="entry name" value="Glycosyl_Hydrlase_43"/>
</dbReference>
<dbReference type="GO" id="GO:0005975">
    <property type="term" value="P:carbohydrate metabolic process"/>
    <property type="evidence" value="ECO:0007669"/>
    <property type="project" value="InterPro"/>
</dbReference>